<evidence type="ECO:0000313" key="1">
    <source>
        <dbReference type="EMBL" id="KAJ9114510.1"/>
    </source>
</evidence>
<dbReference type="Proteomes" id="UP001230649">
    <property type="component" value="Unassembled WGS sequence"/>
</dbReference>
<organism evidence="1 2">
    <name type="scientific">Naganishia adeliensis</name>
    <dbReference type="NCBI Taxonomy" id="92952"/>
    <lineage>
        <taxon>Eukaryota</taxon>
        <taxon>Fungi</taxon>
        <taxon>Dikarya</taxon>
        <taxon>Basidiomycota</taxon>
        <taxon>Agaricomycotina</taxon>
        <taxon>Tremellomycetes</taxon>
        <taxon>Filobasidiales</taxon>
        <taxon>Filobasidiaceae</taxon>
        <taxon>Naganishia</taxon>
    </lineage>
</organism>
<dbReference type="EMBL" id="JASBWS010000008">
    <property type="protein sequence ID" value="KAJ9114510.1"/>
    <property type="molecule type" value="Genomic_DNA"/>
</dbReference>
<protein>
    <submittedName>
        <fullName evidence="1">Uncharacterized protein</fullName>
    </submittedName>
</protein>
<sequence length="465" mass="49270">MPLSITHRRLLLLLAATTVSLSSGTNYVFSAYAPQLARRLHLTSTQLNLIGIAGNMGVYTSGPIWGIFIDRNGPRGVLACAAGLILAGYGGMRYLYLTGETADKKASARIVWGLALCMLMTGYAASAGLNSSLNTVARSFPSSSRATASGITLAGFGLSAFLFSTLAHVVFPGRTEAFLGLLAVGTAVGMLIGVAGVRPIHAAQGEGYAPVEEEETFGDSPEVRSLALTRSRSTEIIATSDSLPHEEDLETDKNLAETHVVPVEMTGTQLFSNLDFWIITAILTLLSGTGLMYINNVGSVVLALANAPSSAQPLVAFDPVEVAKVQATQVSVISIWNCIGRISMGMLSDYAKTRFHINRVWFTLLIALIFLASQLSAQMTTDIQALSRVSALLGMAYGNMFALLPIVVLEWFGLANFSMNWGIVSLAPGLGGNVANLIFGRVYDSNVTTHTTAALERSATPPPSE</sequence>
<proteinExistence type="predicted"/>
<comment type="caution">
    <text evidence="1">The sequence shown here is derived from an EMBL/GenBank/DDBJ whole genome shotgun (WGS) entry which is preliminary data.</text>
</comment>
<accession>A0ACC2WTK0</accession>
<name>A0ACC2WTK0_9TREE</name>
<evidence type="ECO:0000313" key="2">
    <source>
        <dbReference type="Proteomes" id="UP001230649"/>
    </source>
</evidence>
<gene>
    <name evidence="1" type="ORF">QFC20_001383</name>
</gene>
<reference evidence="1" key="1">
    <citation type="submission" date="2023-04" db="EMBL/GenBank/DDBJ databases">
        <title>Draft Genome sequencing of Naganishia species isolated from polar environments using Oxford Nanopore Technology.</title>
        <authorList>
            <person name="Leo P."/>
            <person name="Venkateswaran K."/>
        </authorList>
    </citation>
    <scope>NUCLEOTIDE SEQUENCE</scope>
    <source>
        <strain evidence="1">MNA-CCFEE 5262</strain>
    </source>
</reference>
<keyword evidence="2" id="KW-1185">Reference proteome</keyword>